<proteinExistence type="predicted"/>
<keyword evidence="2" id="KW-1185">Reference proteome</keyword>
<dbReference type="AlphaFoldDB" id="A0A1M7Z746"/>
<evidence type="ECO:0000313" key="1">
    <source>
        <dbReference type="EMBL" id="SHO60757.1"/>
    </source>
</evidence>
<accession>A0A1M7Z746</accession>
<organism evidence="1 2">
    <name type="scientific">Algoriphagus zhangzhouensis</name>
    <dbReference type="NCBI Taxonomy" id="1073327"/>
    <lineage>
        <taxon>Bacteria</taxon>
        <taxon>Pseudomonadati</taxon>
        <taxon>Bacteroidota</taxon>
        <taxon>Cytophagia</taxon>
        <taxon>Cytophagales</taxon>
        <taxon>Cyclobacteriaceae</taxon>
        <taxon>Algoriphagus</taxon>
    </lineage>
</organism>
<dbReference type="STRING" id="1073327.SAMN04488108_1007"/>
<reference evidence="2" key="1">
    <citation type="submission" date="2016-12" db="EMBL/GenBank/DDBJ databases">
        <authorList>
            <person name="Varghese N."/>
            <person name="Submissions S."/>
        </authorList>
    </citation>
    <scope>NUCLEOTIDE SEQUENCE [LARGE SCALE GENOMIC DNA]</scope>
    <source>
        <strain evidence="2">DSM 25035</strain>
    </source>
</reference>
<evidence type="ECO:0000313" key="2">
    <source>
        <dbReference type="Proteomes" id="UP000184609"/>
    </source>
</evidence>
<gene>
    <name evidence="1" type="ORF">SAMN04488108_1007</name>
</gene>
<evidence type="ECO:0008006" key="3">
    <source>
        <dbReference type="Google" id="ProtNLM"/>
    </source>
</evidence>
<dbReference type="OrthoDB" id="9811121at2"/>
<name>A0A1M7Z746_9BACT</name>
<dbReference type="Proteomes" id="UP000184609">
    <property type="component" value="Unassembled WGS sequence"/>
</dbReference>
<sequence length="377" mass="42222">MLKRIGISLVLLFIFIWLIWSYSGRKTPVDPPKIFLSLVQDINPNDTLKNNLVGIQPYMEEADFVLQERYKNKLGLYMAEAKKSDLIKTNTLVVFPENIGTWLILVDEKHSLASKTRLEDAKATLIWSNIFDFSLAYLRSDEEDRSMAAVFRMKAKNMAEAYFDTFSSLAQQYQTYIVAGSIILPRPSVVEGEIYIDITEPLTNVSFVFGPDGKIIGNPIIKEHSGVFDDLLLNLVQSENHEVFDLPVGKTSILLNEDAWFEDSYQLIKNSTPAVILNPSFSPGINSMAEPWEGFGISSPPTDVDSTDLGNITLIEAIEKYSLPKKIYETNAPVGMTLFLKGEFWDLGASGQPIFIHKGDSITIQNADLGGVWSLSF</sequence>
<dbReference type="RefSeq" id="WP_073570623.1">
    <property type="nucleotide sequence ID" value="NZ_FRXN01000001.1"/>
</dbReference>
<dbReference type="SUPFAM" id="SSF56317">
    <property type="entry name" value="Carbon-nitrogen hydrolase"/>
    <property type="match status" value="1"/>
</dbReference>
<dbReference type="Gene3D" id="3.60.110.10">
    <property type="entry name" value="Carbon-nitrogen hydrolase"/>
    <property type="match status" value="1"/>
</dbReference>
<protein>
    <recommendedName>
        <fullName evidence="3">Carbon-nitrogen hydrolase</fullName>
    </recommendedName>
</protein>
<dbReference type="InterPro" id="IPR036526">
    <property type="entry name" value="C-N_Hydrolase_sf"/>
</dbReference>
<dbReference type="EMBL" id="FRXN01000001">
    <property type="protein sequence ID" value="SHO60757.1"/>
    <property type="molecule type" value="Genomic_DNA"/>
</dbReference>